<dbReference type="AlphaFoldDB" id="T2I703"/>
<proteinExistence type="predicted"/>
<protein>
    <submittedName>
        <fullName evidence="1">Uncharacterized protein</fullName>
    </submittedName>
</protein>
<organism evidence="1 2">
    <name type="scientific">Crocosphaera watsonii WH 8502</name>
    <dbReference type="NCBI Taxonomy" id="423474"/>
    <lineage>
        <taxon>Bacteria</taxon>
        <taxon>Bacillati</taxon>
        <taxon>Cyanobacteriota</taxon>
        <taxon>Cyanophyceae</taxon>
        <taxon>Oscillatoriophycideae</taxon>
        <taxon>Chroococcales</taxon>
        <taxon>Aphanothecaceae</taxon>
        <taxon>Crocosphaera</taxon>
    </lineage>
</organism>
<evidence type="ECO:0000313" key="2">
    <source>
        <dbReference type="Proteomes" id="UP000018348"/>
    </source>
</evidence>
<evidence type="ECO:0000313" key="1">
    <source>
        <dbReference type="EMBL" id="CCQ49111.1"/>
    </source>
</evidence>
<name>T2I703_CROWT</name>
<dbReference type="Proteomes" id="UP000018348">
    <property type="component" value="Unassembled WGS sequence"/>
</dbReference>
<gene>
    <name evidence="1" type="ORF">CWATWH8502_208</name>
</gene>
<sequence>MWGVWEVNQFSINVFFNIKMDVSFWVYFRCLKVPVIVSAGKLNH</sequence>
<comment type="caution">
    <text evidence="1">The sequence shown here is derived from an EMBL/GenBank/DDBJ whole genome shotgun (WGS) entry which is preliminary data.</text>
</comment>
<reference evidence="1 2" key="2">
    <citation type="submission" date="2013-09" db="EMBL/GenBank/DDBJ databases">
        <title>Whole genome comparison of six Crocosphaera watsonii strains with differing phenotypes.</title>
        <authorList>
            <person name="Bench S.R."/>
            <person name="Heller P."/>
            <person name="Frank I."/>
            <person name="Arciniega M."/>
            <person name="Shilova I.N."/>
            <person name="Zehr J.P."/>
        </authorList>
    </citation>
    <scope>NUCLEOTIDE SEQUENCE [LARGE SCALE GENOMIC DNA]</scope>
    <source>
        <strain evidence="1 2">WH 8502</strain>
    </source>
</reference>
<accession>T2I703</accession>
<reference evidence="1 2" key="1">
    <citation type="submission" date="2013-01" db="EMBL/GenBank/DDBJ databases">
        <authorList>
            <person name="Bench S."/>
        </authorList>
    </citation>
    <scope>NUCLEOTIDE SEQUENCE [LARGE SCALE GENOMIC DNA]</scope>
    <source>
        <strain evidence="1 2">WH 8502</strain>
    </source>
</reference>
<dbReference type="EMBL" id="CAQK01000068">
    <property type="protein sequence ID" value="CCQ49111.1"/>
    <property type="molecule type" value="Genomic_DNA"/>
</dbReference>